<evidence type="ECO:0000313" key="10">
    <source>
        <dbReference type="EMBL" id="EKY02630.1"/>
    </source>
</evidence>
<feature type="region of interest" description="Disordered" evidence="7">
    <location>
        <begin position="408"/>
        <end position="493"/>
    </location>
</feature>
<dbReference type="SMART" id="SM00865">
    <property type="entry name" value="Tubulin_C"/>
    <property type="match status" value="1"/>
</dbReference>
<dbReference type="SMART" id="SM00864">
    <property type="entry name" value="Tubulin"/>
    <property type="match status" value="1"/>
</dbReference>
<dbReference type="HOGENOM" id="CLU_024865_0_1_10"/>
<evidence type="ECO:0000256" key="5">
    <source>
        <dbReference type="NCBIfam" id="TIGR00065"/>
    </source>
</evidence>
<dbReference type="GO" id="GO:0005525">
    <property type="term" value="F:GTP binding"/>
    <property type="evidence" value="ECO:0007669"/>
    <property type="project" value="UniProtKB-UniRule"/>
</dbReference>
<dbReference type="PRINTS" id="PR00423">
    <property type="entry name" value="CELLDVISFTSZ"/>
</dbReference>
<dbReference type="AlphaFoldDB" id="L1NH76"/>
<dbReference type="eggNOG" id="COG0206">
    <property type="taxonomic scope" value="Bacteria"/>
</dbReference>
<feature type="compositionally biased region" description="Low complexity" evidence="7">
    <location>
        <begin position="440"/>
        <end position="452"/>
    </location>
</feature>
<dbReference type="PANTHER" id="PTHR30314:SF3">
    <property type="entry name" value="MITOCHONDRIAL DIVISION PROTEIN FSZA"/>
    <property type="match status" value="1"/>
</dbReference>
<dbReference type="CDD" id="cd02201">
    <property type="entry name" value="FtsZ_type1"/>
    <property type="match status" value="1"/>
</dbReference>
<evidence type="ECO:0000256" key="7">
    <source>
        <dbReference type="SAM" id="MobiDB-lite"/>
    </source>
</evidence>
<dbReference type="InterPro" id="IPR020805">
    <property type="entry name" value="Cell_div_FtsZ_CS"/>
</dbReference>
<gene>
    <name evidence="4" type="primary">ftsZ</name>
    <name evidence="10" type="ORF">HMPREF9134_00366</name>
</gene>
<dbReference type="STRING" id="1127696.HMPREF9134_00366"/>
<evidence type="ECO:0000313" key="11">
    <source>
        <dbReference type="Proteomes" id="UP000010408"/>
    </source>
</evidence>
<dbReference type="InterPro" id="IPR045061">
    <property type="entry name" value="FtsZ/CetZ"/>
</dbReference>
<comment type="caution">
    <text evidence="10">The sequence shown here is derived from an EMBL/GenBank/DDBJ whole genome shotgun (WGS) entry which is preliminary data.</text>
</comment>
<dbReference type="NCBIfam" id="TIGR00065">
    <property type="entry name" value="ftsZ"/>
    <property type="match status" value="1"/>
</dbReference>
<comment type="function">
    <text evidence="4 6">Essential cell division protein that forms a contractile ring structure (Z ring) at the future cell division site. The regulation of the ring assembly controls the timing and the location of cell division. One of the functions of the FtsZ ring is to recruit other cell division proteins to the septum to produce a new cell wall between the dividing cells. Binds GTP and shows GTPase activity.</text>
</comment>
<organism evidence="10 11">
    <name type="scientific">Porphyromonas catoniae F0037</name>
    <dbReference type="NCBI Taxonomy" id="1127696"/>
    <lineage>
        <taxon>Bacteria</taxon>
        <taxon>Pseudomonadati</taxon>
        <taxon>Bacteroidota</taxon>
        <taxon>Bacteroidia</taxon>
        <taxon>Bacteroidales</taxon>
        <taxon>Porphyromonadaceae</taxon>
        <taxon>Porphyromonas</taxon>
    </lineage>
</organism>
<dbReference type="GO" id="GO:0043093">
    <property type="term" value="P:FtsZ-dependent cytokinesis"/>
    <property type="evidence" value="ECO:0007669"/>
    <property type="project" value="UniProtKB-UniRule"/>
</dbReference>
<dbReference type="PROSITE" id="PS01135">
    <property type="entry name" value="FTSZ_2"/>
    <property type="match status" value="1"/>
</dbReference>
<evidence type="ECO:0000259" key="9">
    <source>
        <dbReference type="SMART" id="SM00865"/>
    </source>
</evidence>
<sequence>MERGSLDFQYSETEAPQLIKVVGVGGGGGNAVNKMCTMGTVPGVSFLLCNTDAQALSKSAVPERIVIGPSVTQGLGAGNKPERARAAAEESHEVIQEALTKGDTRMVFITAGMGGGTGTGAAPVIGRIAMQAGLLTIGIVTIPFLFEGKRKILQALDGVKQMRQSVDALLVVNNQRLIEIYADYTMDNAFEKADDTLSNAARGISDMVNAAGKINLDFADVETTLRGGGVAVINTGYGEGPGRVMTAINDALNSPLLNNNSINQARHLLINVYQSTEEPLTTKELSELSEFTETFTNDVETIFGYAYREDLGPKVAVTILASGFDFEEEDFRPGISKPQDPLERIHREGRRNAEDDLIRRTYGDSALIRPKVEPIALLIDELDDEELLLLLEETPSIQRNSQLFYTKRAERSSQRTVRIAPLGSRQPSEGNHLSSKADRFSPNSSSSFSSPSPQRPQPSPASASPAYVPNGTETGEEPNDEESKAEVIHFSNF</sequence>
<dbReference type="InterPro" id="IPR018316">
    <property type="entry name" value="Tubulin/FtsZ_2-layer-sand-dom"/>
</dbReference>
<dbReference type="InterPro" id="IPR008280">
    <property type="entry name" value="Tub_FtsZ_C"/>
</dbReference>
<evidence type="ECO:0000256" key="2">
    <source>
        <dbReference type="ARBA" id="ARBA00022741"/>
    </source>
</evidence>
<evidence type="ECO:0000256" key="3">
    <source>
        <dbReference type="ARBA" id="ARBA00023134"/>
    </source>
</evidence>
<dbReference type="PATRIC" id="fig|1127696.3.peg.314"/>
<dbReference type="GO" id="GO:0005737">
    <property type="term" value="C:cytoplasm"/>
    <property type="evidence" value="ECO:0007669"/>
    <property type="project" value="UniProtKB-SubCell"/>
</dbReference>
<comment type="subunit">
    <text evidence="4">Homodimer. Polymerizes to form a dynamic ring structure in a strictly GTP-dependent manner. Interacts directly with several other division proteins.</text>
</comment>
<keyword evidence="4 6" id="KW-0131">Cell cycle</keyword>
<keyword evidence="4 6" id="KW-0132">Cell division</keyword>
<protein>
    <recommendedName>
        <fullName evidence="4 5">Cell division protein FtsZ</fullName>
    </recommendedName>
</protein>
<feature type="binding site" evidence="4">
    <location>
        <position position="194"/>
    </location>
    <ligand>
        <name>GTP</name>
        <dbReference type="ChEBI" id="CHEBI:37565"/>
    </ligand>
</feature>
<dbReference type="PANTHER" id="PTHR30314">
    <property type="entry name" value="CELL DIVISION PROTEIN FTSZ-RELATED"/>
    <property type="match status" value="1"/>
</dbReference>
<dbReference type="Gene3D" id="3.40.50.1440">
    <property type="entry name" value="Tubulin/FtsZ, GTPase domain"/>
    <property type="match status" value="1"/>
</dbReference>
<dbReference type="GO" id="GO:0032153">
    <property type="term" value="C:cell division site"/>
    <property type="evidence" value="ECO:0007669"/>
    <property type="project" value="UniProtKB-UniRule"/>
</dbReference>
<dbReference type="GO" id="GO:0051258">
    <property type="term" value="P:protein polymerization"/>
    <property type="evidence" value="ECO:0007669"/>
    <property type="project" value="UniProtKB-UniRule"/>
</dbReference>
<feature type="domain" description="Tubulin/FtsZ 2-layer sandwich" evidence="9">
    <location>
        <begin position="214"/>
        <end position="333"/>
    </location>
</feature>
<feature type="binding site" evidence="4">
    <location>
        <position position="147"/>
    </location>
    <ligand>
        <name>GTP</name>
        <dbReference type="ChEBI" id="CHEBI:37565"/>
    </ligand>
</feature>
<evidence type="ECO:0000256" key="1">
    <source>
        <dbReference type="ARBA" id="ARBA00009690"/>
    </source>
</evidence>
<keyword evidence="4" id="KW-0963">Cytoplasm</keyword>
<feature type="domain" description="Tubulin/FtsZ GTPase" evidence="8">
    <location>
        <begin position="18"/>
        <end position="212"/>
    </location>
</feature>
<dbReference type="GO" id="GO:0000917">
    <property type="term" value="P:division septum assembly"/>
    <property type="evidence" value="ECO:0007669"/>
    <property type="project" value="UniProtKB-KW"/>
</dbReference>
<reference evidence="10 11" key="1">
    <citation type="submission" date="2012-05" db="EMBL/GenBank/DDBJ databases">
        <authorList>
            <person name="Weinstock G."/>
            <person name="Sodergren E."/>
            <person name="Lobos E.A."/>
            <person name="Fulton L."/>
            <person name="Fulton R."/>
            <person name="Courtney L."/>
            <person name="Fronick C."/>
            <person name="O'Laughlin M."/>
            <person name="Godfrey J."/>
            <person name="Wilson R.M."/>
            <person name="Miner T."/>
            <person name="Farmer C."/>
            <person name="Delehaunty K."/>
            <person name="Cordes M."/>
            <person name="Minx P."/>
            <person name="Tomlinson C."/>
            <person name="Chen J."/>
            <person name="Wollam A."/>
            <person name="Pepin K.H."/>
            <person name="Bhonagiri V."/>
            <person name="Zhang X."/>
            <person name="Suruliraj S."/>
            <person name="Warren W."/>
            <person name="Mitreva M."/>
            <person name="Mardis E.R."/>
            <person name="Wilson R.K."/>
        </authorList>
    </citation>
    <scope>NUCLEOTIDE SEQUENCE [LARGE SCALE GENOMIC DNA]</scope>
    <source>
        <strain evidence="10 11">F0037</strain>
    </source>
</reference>
<keyword evidence="4 6" id="KW-0717">Septation</keyword>
<feature type="binding site" evidence="4">
    <location>
        <begin position="116"/>
        <end position="118"/>
    </location>
    <ligand>
        <name>GTP</name>
        <dbReference type="ChEBI" id="CHEBI:37565"/>
    </ligand>
</feature>
<dbReference type="InterPro" id="IPR036525">
    <property type="entry name" value="Tubulin/FtsZ_GTPase_sf"/>
</dbReference>
<evidence type="ECO:0000259" key="8">
    <source>
        <dbReference type="SMART" id="SM00864"/>
    </source>
</evidence>
<evidence type="ECO:0000256" key="6">
    <source>
        <dbReference type="RuleBase" id="RU000631"/>
    </source>
</evidence>
<dbReference type="GO" id="GO:0003924">
    <property type="term" value="F:GTPase activity"/>
    <property type="evidence" value="ECO:0007669"/>
    <property type="project" value="UniProtKB-UniRule"/>
</dbReference>
<dbReference type="InterPro" id="IPR003008">
    <property type="entry name" value="Tubulin_FtsZ_GTPase"/>
</dbReference>
<dbReference type="RefSeq" id="WP_005468520.1">
    <property type="nucleotide sequence ID" value="NZ_KB291042.1"/>
</dbReference>
<dbReference type="SUPFAM" id="SSF55307">
    <property type="entry name" value="Tubulin C-terminal domain-like"/>
    <property type="match status" value="1"/>
</dbReference>
<proteinExistence type="inferred from homology"/>
<dbReference type="InterPro" id="IPR024757">
    <property type="entry name" value="FtsZ_C"/>
</dbReference>
<dbReference type="SUPFAM" id="SSF52490">
    <property type="entry name" value="Tubulin nucleotide-binding domain-like"/>
    <property type="match status" value="1"/>
</dbReference>
<dbReference type="FunFam" id="3.40.50.1440:FF:000001">
    <property type="entry name" value="Cell division protein FtsZ"/>
    <property type="match status" value="1"/>
</dbReference>
<keyword evidence="2 4" id="KW-0547">Nucleotide-binding</keyword>
<name>L1NH76_9PORP</name>
<accession>L1NH76</accession>
<comment type="similarity">
    <text evidence="1 4 6">Belongs to the FtsZ family.</text>
</comment>
<feature type="compositionally biased region" description="Polar residues" evidence="7">
    <location>
        <begin position="425"/>
        <end position="434"/>
    </location>
</feature>
<dbReference type="InterPro" id="IPR000158">
    <property type="entry name" value="Cell_div_FtsZ"/>
</dbReference>
<evidence type="ECO:0000256" key="4">
    <source>
        <dbReference type="HAMAP-Rule" id="MF_00909"/>
    </source>
</evidence>
<dbReference type="Pfam" id="PF12327">
    <property type="entry name" value="FtsZ_C"/>
    <property type="match status" value="1"/>
</dbReference>
<dbReference type="HAMAP" id="MF_00909">
    <property type="entry name" value="FtsZ"/>
    <property type="match status" value="1"/>
</dbReference>
<dbReference type="EMBL" id="AMEQ01000012">
    <property type="protein sequence ID" value="EKY02630.1"/>
    <property type="molecule type" value="Genomic_DNA"/>
</dbReference>
<keyword evidence="3 4" id="KW-0342">GTP-binding</keyword>
<comment type="subcellular location">
    <subcellularLocation>
        <location evidence="4">Cytoplasm</location>
    </subcellularLocation>
    <text evidence="4">Assembles at midcell at the inner surface of the cytoplasmic membrane.</text>
</comment>
<feature type="binding site" evidence="4">
    <location>
        <begin position="26"/>
        <end position="30"/>
    </location>
    <ligand>
        <name>GTP</name>
        <dbReference type="ChEBI" id="CHEBI:37565"/>
    </ligand>
</feature>
<dbReference type="Pfam" id="PF00091">
    <property type="entry name" value="Tubulin"/>
    <property type="match status" value="1"/>
</dbReference>
<dbReference type="Proteomes" id="UP000010408">
    <property type="component" value="Unassembled WGS sequence"/>
</dbReference>
<feature type="binding site" evidence="4">
    <location>
        <position position="151"/>
    </location>
    <ligand>
        <name>GTP</name>
        <dbReference type="ChEBI" id="CHEBI:37565"/>
    </ligand>
</feature>